<evidence type="ECO:0000313" key="1">
    <source>
        <dbReference type="EMBL" id="TID26630.1"/>
    </source>
</evidence>
<proteinExistence type="predicted"/>
<keyword evidence="2" id="KW-1185">Reference proteome</keyword>
<accession>A0A4Z1PCV4</accession>
<gene>
    <name evidence="1" type="ORF">E6O75_ATG01123</name>
</gene>
<name>A0A4Z1PCV4_9PEZI</name>
<dbReference type="EMBL" id="SNSC02000002">
    <property type="protein sequence ID" value="TID26630.1"/>
    <property type="molecule type" value="Genomic_DNA"/>
</dbReference>
<dbReference type="AlphaFoldDB" id="A0A4Z1PCV4"/>
<reference evidence="1 2" key="1">
    <citation type="submission" date="2019-04" db="EMBL/GenBank/DDBJ databases">
        <title>High contiguity whole genome sequence and gene annotation resource for two Venturia nashicola isolates.</title>
        <authorList>
            <person name="Prokchorchik M."/>
            <person name="Won K."/>
            <person name="Lee Y."/>
            <person name="Choi E.D."/>
            <person name="Segonzac C."/>
            <person name="Sohn K.H."/>
        </authorList>
    </citation>
    <scope>NUCLEOTIDE SEQUENCE [LARGE SCALE GENOMIC DNA]</scope>
    <source>
        <strain evidence="1 2">PRI2</strain>
    </source>
</reference>
<comment type="caution">
    <text evidence="1">The sequence shown here is derived from an EMBL/GenBank/DDBJ whole genome shotgun (WGS) entry which is preliminary data.</text>
</comment>
<organism evidence="1 2">
    <name type="scientific">Venturia nashicola</name>
    <dbReference type="NCBI Taxonomy" id="86259"/>
    <lineage>
        <taxon>Eukaryota</taxon>
        <taxon>Fungi</taxon>
        <taxon>Dikarya</taxon>
        <taxon>Ascomycota</taxon>
        <taxon>Pezizomycotina</taxon>
        <taxon>Dothideomycetes</taxon>
        <taxon>Pleosporomycetidae</taxon>
        <taxon>Venturiales</taxon>
        <taxon>Venturiaceae</taxon>
        <taxon>Venturia</taxon>
    </lineage>
</organism>
<dbReference type="Proteomes" id="UP000298493">
    <property type="component" value="Unassembled WGS sequence"/>
</dbReference>
<evidence type="ECO:0000313" key="2">
    <source>
        <dbReference type="Proteomes" id="UP000298493"/>
    </source>
</evidence>
<protein>
    <submittedName>
        <fullName evidence="1">Uncharacterized protein</fullName>
    </submittedName>
</protein>
<sequence length="204" mass="23505">MEAMWNWREHLTNPSSSGRPLDLTTAILFENASRIYQDVLAELNTNTHTSMMIQTTRLRVSIGIAIAAHAIGQPDVASRKWNEAQAFVEECAQFWSLKYVKAIILYLEADLEKTTRIVDEANKSYKGRQAYFTGLGTVWPDILYIRAYAANRKILLSDTDYHARIYVHSLWGEKELNIYSRKENCQMSTASREKMPNVHSQERN</sequence>
<dbReference type="OrthoDB" id="5182912at2759"/>